<gene>
    <name evidence="1" type="ORF">NPX36_06325</name>
</gene>
<dbReference type="RefSeq" id="WP_257500568.1">
    <property type="nucleotide sequence ID" value="NZ_CP102382.1"/>
</dbReference>
<accession>A0ABY5NW55</accession>
<keyword evidence="2" id="KW-1185">Reference proteome</keyword>
<protein>
    <submittedName>
        <fullName evidence="1">RHS repeat-associated core domain-containing protein</fullName>
    </submittedName>
</protein>
<sequence>MVYADLNNDGTINPANEIVEENNYYPFGLQHQGYNEVVNSNRSEAAEKYKFDGKELNDELDLDLYDFGARNYDAAIGRWLNVDPLAEQTMEPYLYVSNNPIFFVDPDGMQSWGFDSYGRDLVSVGAIASWGMTSGEAYWENFIDEDFVSPHADGVETDYKKNKDGSLTVVDNENINNNTDRIVRLDKKGNIKDVLIDNIAKGILKDGINFEQNNNVIHVNGTNQPTETDFQNFIVDYIHLVRVEVTGYGLTEKPFSNQVTGVLVEAHKGNTFDTSNSVRYNENELIRWQHLRSTQPYLGKSRYAKYHYHGHPDNSLSSEYDEANASYKKIPHFIYSKKYNQQYNEKGVFKTTTR</sequence>
<reference evidence="1 2" key="1">
    <citation type="submission" date="2022-08" db="EMBL/GenBank/DDBJ databases">
        <title>Myroides zhujiangensis sp. nov., a novel bacterium isolated from sediment in the Pearl River Estuary.</title>
        <authorList>
            <person name="Cui L."/>
        </authorList>
    </citation>
    <scope>NUCLEOTIDE SEQUENCE [LARGE SCALE GENOMIC DNA]</scope>
    <source>
        <strain evidence="1 2">SCSIO 72103</strain>
    </source>
</reference>
<name>A0ABY5NW55_9FLAO</name>
<dbReference type="PANTHER" id="PTHR32305:SF15">
    <property type="entry name" value="PROTEIN RHSA-RELATED"/>
    <property type="match status" value="1"/>
</dbReference>
<evidence type="ECO:0000313" key="1">
    <source>
        <dbReference type="EMBL" id="UUV22654.1"/>
    </source>
</evidence>
<organism evidence="1 2">
    <name type="scientific">Paenimyroides aestuarii</name>
    <dbReference type="NCBI Taxonomy" id="2968490"/>
    <lineage>
        <taxon>Bacteria</taxon>
        <taxon>Pseudomonadati</taxon>
        <taxon>Bacteroidota</taxon>
        <taxon>Flavobacteriia</taxon>
        <taxon>Flavobacteriales</taxon>
        <taxon>Flavobacteriaceae</taxon>
        <taxon>Paenimyroides</taxon>
    </lineage>
</organism>
<dbReference type="Proteomes" id="UP001317001">
    <property type="component" value="Chromosome"/>
</dbReference>
<dbReference type="NCBIfam" id="TIGR03696">
    <property type="entry name" value="Rhs_assc_core"/>
    <property type="match status" value="1"/>
</dbReference>
<proteinExistence type="predicted"/>
<dbReference type="Gene3D" id="2.180.10.10">
    <property type="entry name" value="RHS repeat-associated core"/>
    <property type="match status" value="1"/>
</dbReference>
<dbReference type="PANTHER" id="PTHR32305">
    <property type="match status" value="1"/>
</dbReference>
<evidence type="ECO:0000313" key="2">
    <source>
        <dbReference type="Proteomes" id="UP001317001"/>
    </source>
</evidence>
<dbReference type="InterPro" id="IPR022385">
    <property type="entry name" value="Rhs_assc_core"/>
</dbReference>
<dbReference type="EMBL" id="CP102382">
    <property type="protein sequence ID" value="UUV22654.1"/>
    <property type="molecule type" value="Genomic_DNA"/>
</dbReference>
<dbReference type="InterPro" id="IPR050708">
    <property type="entry name" value="T6SS_VgrG/RHS"/>
</dbReference>